<feature type="compositionally biased region" description="Basic residues" evidence="1">
    <location>
        <begin position="102"/>
        <end position="111"/>
    </location>
</feature>
<dbReference type="GeneID" id="17302596"/>
<feature type="compositionally biased region" description="Low complexity" evidence="1">
    <location>
        <begin position="182"/>
        <end position="191"/>
    </location>
</feature>
<organism evidence="2">
    <name type="scientific">Guillardia theta (strain CCMP2712)</name>
    <name type="common">Cryptophyte</name>
    <dbReference type="NCBI Taxonomy" id="905079"/>
    <lineage>
        <taxon>Eukaryota</taxon>
        <taxon>Cryptophyceae</taxon>
        <taxon>Pyrenomonadales</taxon>
        <taxon>Geminigeraceae</taxon>
        <taxon>Guillardia</taxon>
    </lineage>
</organism>
<reference evidence="3" key="3">
    <citation type="submission" date="2015-06" db="UniProtKB">
        <authorList>
            <consortium name="EnsemblProtists"/>
        </authorList>
    </citation>
    <scope>IDENTIFICATION</scope>
</reference>
<keyword evidence="4" id="KW-1185">Reference proteome</keyword>
<name>L1JCJ4_GUITC</name>
<dbReference type="EMBL" id="JH992997">
    <property type="protein sequence ID" value="EKX45795.1"/>
    <property type="molecule type" value="Genomic_DNA"/>
</dbReference>
<dbReference type="PaxDb" id="55529-EKX45795"/>
<evidence type="ECO:0000313" key="3">
    <source>
        <dbReference type="EnsemblProtists" id="EKX45795"/>
    </source>
</evidence>
<evidence type="ECO:0000313" key="4">
    <source>
        <dbReference type="Proteomes" id="UP000011087"/>
    </source>
</evidence>
<dbReference type="HOGENOM" id="CLU_1423969_0_0_1"/>
<proteinExistence type="predicted"/>
<reference evidence="4" key="2">
    <citation type="submission" date="2012-11" db="EMBL/GenBank/DDBJ databases">
        <authorList>
            <person name="Kuo A."/>
            <person name="Curtis B.A."/>
            <person name="Tanifuji G."/>
            <person name="Burki F."/>
            <person name="Gruber A."/>
            <person name="Irimia M."/>
            <person name="Maruyama S."/>
            <person name="Arias M.C."/>
            <person name="Ball S.G."/>
            <person name="Gile G.H."/>
            <person name="Hirakawa Y."/>
            <person name="Hopkins J.F."/>
            <person name="Rensing S.A."/>
            <person name="Schmutz J."/>
            <person name="Symeonidi A."/>
            <person name="Elias M."/>
            <person name="Eveleigh R.J."/>
            <person name="Herman E.K."/>
            <person name="Klute M.J."/>
            <person name="Nakayama T."/>
            <person name="Obornik M."/>
            <person name="Reyes-Prieto A."/>
            <person name="Armbrust E.V."/>
            <person name="Aves S.J."/>
            <person name="Beiko R.G."/>
            <person name="Coutinho P."/>
            <person name="Dacks J.B."/>
            <person name="Durnford D.G."/>
            <person name="Fast N.M."/>
            <person name="Green B.R."/>
            <person name="Grisdale C."/>
            <person name="Hempe F."/>
            <person name="Henrissat B."/>
            <person name="Hoppner M.P."/>
            <person name="Ishida K.-I."/>
            <person name="Kim E."/>
            <person name="Koreny L."/>
            <person name="Kroth P.G."/>
            <person name="Liu Y."/>
            <person name="Malik S.-B."/>
            <person name="Maier U.G."/>
            <person name="McRose D."/>
            <person name="Mock T."/>
            <person name="Neilson J.A."/>
            <person name="Onodera N.T."/>
            <person name="Poole A.M."/>
            <person name="Pritham E.J."/>
            <person name="Richards T.A."/>
            <person name="Rocap G."/>
            <person name="Roy S.W."/>
            <person name="Sarai C."/>
            <person name="Schaack S."/>
            <person name="Shirato S."/>
            <person name="Slamovits C.H."/>
            <person name="Spencer D.F."/>
            <person name="Suzuki S."/>
            <person name="Worden A.Z."/>
            <person name="Zauner S."/>
            <person name="Barry K."/>
            <person name="Bell C."/>
            <person name="Bharti A.K."/>
            <person name="Crow J.A."/>
            <person name="Grimwood J."/>
            <person name="Kramer R."/>
            <person name="Lindquist E."/>
            <person name="Lucas S."/>
            <person name="Salamov A."/>
            <person name="McFadden G.I."/>
            <person name="Lane C.E."/>
            <person name="Keeling P.J."/>
            <person name="Gray M.W."/>
            <person name="Grigoriev I.V."/>
            <person name="Archibald J.M."/>
        </authorList>
    </citation>
    <scope>NUCLEOTIDE SEQUENCE</scope>
    <source>
        <strain evidence="4">CCMP2712</strain>
    </source>
</reference>
<evidence type="ECO:0000256" key="1">
    <source>
        <dbReference type="SAM" id="MobiDB-lite"/>
    </source>
</evidence>
<feature type="compositionally biased region" description="Polar residues" evidence="1">
    <location>
        <begin position="154"/>
        <end position="168"/>
    </location>
</feature>
<sequence length="191" mass="21544">MSRESQIFIQSWHGLPNLSALQKDLTRRLKRQLLHFPVTTRGVVLGGLPVGTDQFHSGYMRNKVSALNAELSLLEVVEYGFMFKTCRNLLLKQNTQSCLKHTSNKIRRSKLTTHTMRGPWMRRPSASPAQQRRPKGFQQRWRCNRTCRTEETDLQTSPTRASGASQTVRSRRASPGRDPGEAAKAATAAAP</sequence>
<dbReference type="KEGG" id="gtt:GUITHDRAFT_108246"/>
<protein>
    <submittedName>
        <fullName evidence="2 3">Uncharacterized protein</fullName>
    </submittedName>
</protein>
<dbReference type="EnsemblProtists" id="EKX45795">
    <property type="protein sequence ID" value="EKX45795"/>
    <property type="gene ID" value="GUITHDRAFT_108246"/>
</dbReference>
<dbReference type="RefSeq" id="XP_005832775.1">
    <property type="nucleotide sequence ID" value="XM_005832718.1"/>
</dbReference>
<feature type="region of interest" description="Disordered" evidence="1">
    <location>
        <begin position="102"/>
        <end position="191"/>
    </location>
</feature>
<evidence type="ECO:0000313" key="2">
    <source>
        <dbReference type="EMBL" id="EKX45795.1"/>
    </source>
</evidence>
<accession>L1JCJ4</accession>
<dbReference type="Proteomes" id="UP000011087">
    <property type="component" value="Unassembled WGS sequence"/>
</dbReference>
<dbReference type="AlphaFoldDB" id="L1JCJ4"/>
<reference evidence="2 4" key="1">
    <citation type="journal article" date="2012" name="Nature">
        <title>Algal genomes reveal evolutionary mosaicism and the fate of nucleomorphs.</title>
        <authorList>
            <consortium name="DOE Joint Genome Institute"/>
            <person name="Curtis B.A."/>
            <person name="Tanifuji G."/>
            <person name="Burki F."/>
            <person name="Gruber A."/>
            <person name="Irimia M."/>
            <person name="Maruyama S."/>
            <person name="Arias M.C."/>
            <person name="Ball S.G."/>
            <person name="Gile G.H."/>
            <person name="Hirakawa Y."/>
            <person name="Hopkins J.F."/>
            <person name="Kuo A."/>
            <person name="Rensing S.A."/>
            <person name="Schmutz J."/>
            <person name="Symeonidi A."/>
            <person name="Elias M."/>
            <person name="Eveleigh R.J."/>
            <person name="Herman E.K."/>
            <person name="Klute M.J."/>
            <person name="Nakayama T."/>
            <person name="Obornik M."/>
            <person name="Reyes-Prieto A."/>
            <person name="Armbrust E.V."/>
            <person name="Aves S.J."/>
            <person name="Beiko R.G."/>
            <person name="Coutinho P."/>
            <person name="Dacks J.B."/>
            <person name="Durnford D.G."/>
            <person name="Fast N.M."/>
            <person name="Green B.R."/>
            <person name="Grisdale C.J."/>
            <person name="Hempel F."/>
            <person name="Henrissat B."/>
            <person name="Hoppner M.P."/>
            <person name="Ishida K."/>
            <person name="Kim E."/>
            <person name="Koreny L."/>
            <person name="Kroth P.G."/>
            <person name="Liu Y."/>
            <person name="Malik S.B."/>
            <person name="Maier U.G."/>
            <person name="McRose D."/>
            <person name="Mock T."/>
            <person name="Neilson J.A."/>
            <person name="Onodera N.T."/>
            <person name="Poole A.M."/>
            <person name="Pritham E.J."/>
            <person name="Richards T.A."/>
            <person name="Rocap G."/>
            <person name="Roy S.W."/>
            <person name="Sarai C."/>
            <person name="Schaack S."/>
            <person name="Shirato S."/>
            <person name="Slamovits C.H."/>
            <person name="Spencer D.F."/>
            <person name="Suzuki S."/>
            <person name="Worden A.Z."/>
            <person name="Zauner S."/>
            <person name="Barry K."/>
            <person name="Bell C."/>
            <person name="Bharti A.K."/>
            <person name="Crow J.A."/>
            <person name="Grimwood J."/>
            <person name="Kramer R."/>
            <person name="Lindquist E."/>
            <person name="Lucas S."/>
            <person name="Salamov A."/>
            <person name="McFadden G.I."/>
            <person name="Lane C.E."/>
            <person name="Keeling P.J."/>
            <person name="Gray M.W."/>
            <person name="Grigoriev I.V."/>
            <person name="Archibald J.M."/>
        </authorList>
    </citation>
    <scope>NUCLEOTIDE SEQUENCE</scope>
    <source>
        <strain evidence="2 4">CCMP2712</strain>
    </source>
</reference>
<gene>
    <name evidence="2" type="ORF">GUITHDRAFT_108246</name>
</gene>